<keyword evidence="11" id="KW-0046">Antibiotic resistance</keyword>
<dbReference type="SMART" id="SM00740">
    <property type="entry name" value="PASTA"/>
    <property type="match status" value="2"/>
</dbReference>
<keyword evidence="8" id="KW-0573">Peptidoglycan synthesis</keyword>
<dbReference type="GO" id="GO:0009252">
    <property type="term" value="P:peptidoglycan biosynthetic process"/>
    <property type="evidence" value="ECO:0007669"/>
    <property type="project" value="UniProtKB-KW"/>
</dbReference>
<evidence type="ECO:0000256" key="15">
    <source>
        <dbReference type="SAM" id="Phobius"/>
    </source>
</evidence>
<comment type="similarity">
    <text evidence="2">Belongs to the transpeptidase family.</text>
</comment>
<organism evidence="19 20">
    <name type="scientific">Enterococcus gallinarum</name>
    <dbReference type="NCBI Taxonomy" id="1353"/>
    <lineage>
        <taxon>Bacteria</taxon>
        <taxon>Bacillati</taxon>
        <taxon>Bacillota</taxon>
        <taxon>Bacilli</taxon>
        <taxon>Lactobacillales</taxon>
        <taxon>Enterococcaceae</taxon>
        <taxon>Enterococcus</taxon>
    </lineage>
</organism>
<dbReference type="GO" id="GO:0046677">
    <property type="term" value="P:response to antibiotic"/>
    <property type="evidence" value="ECO:0007669"/>
    <property type="project" value="UniProtKB-KW"/>
</dbReference>
<dbReference type="EMBL" id="JASUBT010000010">
    <property type="protein sequence ID" value="MDL4936783.1"/>
    <property type="molecule type" value="Genomic_DNA"/>
</dbReference>
<dbReference type="Gene3D" id="3.40.710.10">
    <property type="entry name" value="DD-peptidase/beta-lactamase superfamily"/>
    <property type="match status" value="1"/>
</dbReference>
<evidence type="ECO:0000256" key="2">
    <source>
        <dbReference type="ARBA" id="ARBA00007171"/>
    </source>
</evidence>
<dbReference type="Pfam" id="PF03793">
    <property type="entry name" value="PASTA"/>
    <property type="match status" value="1"/>
</dbReference>
<evidence type="ECO:0000256" key="7">
    <source>
        <dbReference type="ARBA" id="ARBA00022960"/>
    </source>
</evidence>
<keyword evidence="4" id="KW-0132">Cell division</keyword>
<evidence type="ECO:0000256" key="8">
    <source>
        <dbReference type="ARBA" id="ARBA00022984"/>
    </source>
</evidence>
<dbReference type="Gene3D" id="2.20.70.70">
    <property type="match status" value="1"/>
</dbReference>
<dbReference type="PROSITE" id="PS51178">
    <property type="entry name" value="PASTA"/>
    <property type="match status" value="2"/>
</dbReference>
<keyword evidence="7" id="KW-0133">Cell shape</keyword>
<evidence type="ECO:0000256" key="3">
    <source>
        <dbReference type="ARBA" id="ARBA00022475"/>
    </source>
</evidence>
<evidence type="ECO:0000256" key="10">
    <source>
        <dbReference type="ARBA" id="ARBA00023136"/>
    </source>
</evidence>
<dbReference type="OrthoDB" id="9804124at2"/>
<evidence type="ECO:0000313" key="17">
    <source>
        <dbReference type="EMBL" id="MBA0971082.1"/>
    </source>
</evidence>
<reference evidence="18 22" key="3">
    <citation type="submission" date="2023-06" db="EMBL/GenBank/DDBJ databases">
        <title>Acute promotion of culturable opportunistic pathogens and persistent increase of antibiotic resistance following antibiotic exposure in mouse gut microbiota.</title>
        <authorList>
            <person name="Li L."/>
            <person name="Wang B."/>
            <person name="Sun Y."/>
            <person name="Wang M."/>
            <person name="Xu H."/>
        </authorList>
    </citation>
    <scope>NUCLEOTIDE SEQUENCE [LARGE SCALE GENOMIC DNA]</scope>
    <source>
        <strain evidence="18 22">CRI2_2</strain>
    </source>
</reference>
<evidence type="ECO:0000256" key="9">
    <source>
        <dbReference type="ARBA" id="ARBA00022989"/>
    </source>
</evidence>
<dbReference type="InterPro" id="IPR005543">
    <property type="entry name" value="PASTA_dom"/>
</dbReference>
<evidence type="ECO:0000313" key="19">
    <source>
        <dbReference type="EMBL" id="STD83173.1"/>
    </source>
</evidence>
<dbReference type="Proteomes" id="UP000571857">
    <property type="component" value="Unassembled WGS sequence"/>
</dbReference>
<gene>
    <name evidence="19" type="primary">pbpX</name>
    <name evidence="17" type="ORF">HWH42_00485</name>
    <name evidence="19" type="ORF">NCTC12360_01634</name>
    <name evidence="18" type="ORF">QRX88_13735</name>
</gene>
<dbReference type="Pfam" id="PF00905">
    <property type="entry name" value="Transpeptidase"/>
    <property type="match status" value="1"/>
</dbReference>
<dbReference type="GO" id="GO:0071555">
    <property type="term" value="P:cell wall organization"/>
    <property type="evidence" value="ECO:0007669"/>
    <property type="project" value="UniProtKB-KW"/>
</dbReference>
<proteinExistence type="inferred from homology"/>
<dbReference type="SUPFAM" id="SSF56519">
    <property type="entry name" value="Penicillin binding protein dimerisation domain"/>
    <property type="match status" value="1"/>
</dbReference>
<dbReference type="FunFam" id="3.40.710.10:FF:000095">
    <property type="entry name" value="Penicillin-binding protein 2x"/>
    <property type="match status" value="1"/>
</dbReference>
<dbReference type="GeneID" id="93223355"/>
<evidence type="ECO:0000313" key="21">
    <source>
        <dbReference type="Proteomes" id="UP000571857"/>
    </source>
</evidence>
<dbReference type="InterPro" id="IPR001460">
    <property type="entry name" value="PCN-bd_Tpept"/>
</dbReference>
<evidence type="ECO:0000256" key="13">
    <source>
        <dbReference type="ARBA" id="ARBA00023316"/>
    </source>
</evidence>
<keyword evidence="12" id="KW-0131">Cell cycle</keyword>
<keyword evidence="13" id="KW-0961">Cell wall biogenesis/degradation</keyword>
<feature type="transmembrane region" description="Helical" evidence="15">
    <location>
        <begin position="25"/>
        <end position="49"/>
    </location>
</feature>
<dbReference type="CDD" id="cd06576">
    <property type="entry name" value="PASTA_Pbp2x-like_1"/>
    <property type="match status" value="1"/>
</dbReference>
<dbReference type="InterPro" id="IPR036138">
    <property type="entry name" value="PBP_dimer_sf"/>
</dbReference>
<evidence type="ECO:0000259" key="16">
    <source>
        <dbReference type="PROSITE" id="PS51178"/>
    </source>
</evidence>
<reference evidence="19 20" key="1">
    <citation type="submission" date="2018-06" db="EMBL/GenBank/DDBJ databases">
        <authorList>
            <consortium name="Pathogen Informatics"/>
            <person name="Doyle S."/>
        </authorList>
    </citation>
    <scope>NUCLEOTIDE SEQUENCE [LARGE SCALE GENOMIC DNA]</scope>
    <source>
        <strain evidence="19 20">NCTC12360</strain>
    </source>
</reference>
<dbReference type="PANTHER" id="PTHR30627">
    <property type="entry name" value="PEPTIDOGLYCAN D,D-TRANSPEPTIDASE"/>
    <property type="match status" value="1"/>
</dbReference>
<dbReference type="Pfam" id="PF03717">
    <property type="entry name" value="PBP_dimer"/>
    <property type="match status" value="1"/>
</dbReference>
<dbReference type="EMBL" id="JABXJK010000004">
    <property type="protein sequence ID" value="MBA0971082.1"/>
    <property type="molecule type" value="Genomic_DNA"/>
</dbReference>
<evidence type="ECO:0000256" key="11">
    <source>
        <dbReference type="ARBA" id="ARBA00023251"/>
    </source>
</evidence>
<keyword evidence="6" id="KW-0677">Repeat</keyword>
<dbReference type="Gene3D" id="3.90.1310.10">
    <property type="entry name" value="Penicillin-binding protein 2a (Domain 2)"/>
    <property type="match status" value="1"/>
</dbReference>
<keyword evidence="3" id="KW-1003">Cell membrane</keyword>
<sequence>MKLTDKFKQYLKKKNQTTTNNRKKVGIILFATSIGLFFLFVTRLSYIVIVGNVAGTSLAEKTKSLYQGSEVVKAKRGTIYDRNGIAIAEDATSYSVYAILSKSYVSGKKNLYAEEKNFDKLAKILNEQLGIDQNEAVQTLEKGLKEERWQVEFGSQGSKMTLEKKTAIEEAMKKEGIAGLYFTDHPSRMYPNGIFSSHFIGYALAENEENDSSGLVGKTGLEAAYDDVLSGTDGKIVYQKDNNQNPLPGTVAESVAAVDGKDIYTTIDSRIQSYLETLMDKVFKEYKPEDLTATLMNAKTGEIEAMAQRPTYDPDDLSTIKTWQNLLVEDNYEPGSTMKVLTTAAAIDQGIFDENETFTPSPDGLKLYDATINDWDFGQKGTLTMRQALSWSSNIGMVTLEQRMTDRWQQYLQQFGFGRSTYSGLPNENTGIMPENNPVSQAMTSFGQAIGVTNFQMMQAFTAVANNGTMVKPQYISKIVDNETGEETVTQPEVVGHPITEQAATKVREYMRDVVESENYGSAYGVYSVPGYNISAKTGTAQVADPKTGKYLSGDSNYLYSIVEMVPSEDPEYILYLTIKLPEHHDSEALAKIANPLMKRVMDLKKATLEETATENSQKVTVNDYRKLDTTTAATDVQKIGLAPVVLGDGKTVIDQSVDSGSKVLPGERLLLLTDSDKIYMPDTTTWSKADLVKLGNMLDVDVKFEGDGYCVSQSLAPYEEITDQTITFKLSEKE</sequence>
<evidence type="ECO:0000256" key="4">
    <source>
        <dbReference type="ARBA" id="ARBA00022618"/>
    </source>
</evidence>
<evidence type="ECO:0000256" key="5">
    <source>
        <dbReference type="ARBA" id="ARBA00022692"/>
    </source>
</evidence>
<evidence type="ECO:0000256" key="6">
    <source>
        <dbReference type="ARBA" id="ARBA00022737"/>
    </source>
</evidence>
<feature type="domain" description="PASTA" evidence="16">
    <location>
        <begin position="677"/>
        <end position="733"/>
    </location>
</feature>
<dbReference type="GO" id="GO:0051301">
    <property type="term" value="P:cell division"/>
    <property type="evidence" value="ECO:0007669"/>
    <property type="project" value="UniProtKB-KW"/>
</dbReference>
<dbReference type="Proteomes" id="UP001241571">
    <property type="component" value="Unassembled WGS sequence"/>
</dbReference>
<dbReference type="InterPro" id="IPR005311">
    <property type="entry name" value="PBP_dimer"/>
</dbReference>
<keyword evidence="9 15" id="KW-1133">Transmembrane helix</keyword>
<protein>
    <submittedName>
        <fullName evidence="17 19">Penicillin-binding protein</fullName>
    </submittedName>
    <submittedName>
        <fullName evidence="18">Penicillin-binding transpeptidase domain-containing protein</fullName>
    </submittedName>
</protein>
<evidence type="ECO:0000313" key="20">
    <source>
        <dbReference type="Proteomes" id="UP000254807"/>
    </source>
</evidence>
<dbReference type="SUPFAM" id="SSF56601">
    <property type="entry name" value="beta-lactamase/transpeptidase-like"/>
    <property type="match status" value="1"/>
</dbReference>
<evidence type="ECO:0000313" key="22">
    <source>
        <dbReference type="Proteomes" id="UP001241571"/>
    </source>
</evidence>
<evidence type="ECO:0000256" key="1">
    <source>
        <dbReference type="ARBA" id="ARBA00004162"/>
    </source>
</evidence>
<keyword evidence="20" id="KW-1185">Reference proteome</keyword>
<dbReference type="RefSeq" id="WP_041119492.1">
    <property type="nucleotide sequence ID" value="NZ_BSYC01000002.1"/>
</dbReference>
<dbReference type="EMBL" id="UFYW01000001">
    <property type="protein sequence ID" value="STD83173.1"/>
    <property type="molecule type" value="Genomic_DNA"/>
</dbReference>
<name>A0A1L8TN75_ENTGA</name>
<dbReference type="GO" id="GO:0008360">
    <property type="term" value="P:regulation of cell shape"/>
    <property type="evidence" value="ECO:0007669"/>
    <property type="project" value="UniProtKB-KW"/>
</dbReference>
<dbReference type="Proteomes" id="UP000254807">
    <property type="component" value="Unassembled WGS sequence"/>
</dbReference>
<dbReference type="Gene3D" id="3.30.70.2110">
    <property type="match status" value="1"/>
</dbReference>
<dbReference type="GO" id="GO:0008658">
    <property type="term" value="F:penicillin binding"/>
    <property type="evidence" value="ECO:0007669"/>
    <property type="project" value="InterPro"/>
</dbReference>
<dbReference type="AlphaFoldDB" id="A0A1L8TN75"/>
<dbReference type="InterPro" id="IPR012338">
    <property type="entry name" value="Beta-lactam/transpept-like"/>
</dbReference>
<dbReference type="InterPro" id="IPR050515">
    <property type="entry name" value="Beta-lactam/transpept"/>
</dbReference>
<dbReference type="SUPFAM" id="SSF54184">
    <property type="entry name" value="Penicillin-binding protein 2x (pbp-2x), c-terminal domain"/>
    <property type="match status" value="2"/>
</dbReference>
<evidence type="ECO:0000313" key="18">
    <source>
        <dbReference type="EMBL" id="MDL4936783.1"/>
    </source>
</evidence>
<evidence type="ECO:0000256" key="14">
    <source>
        <dbReference type="ARBA" id="ARBA00055980"/>
    </source>
</evidence>
<comment type="function">
    <text evidence="14">A transpeptidase that forms peptide cross-links between adjacent glycan strands in cell wall peptidoglycan (PG). Part of the divisome machinery that synthesizes the septal cross wall. Beta-lactams inactivate the PBPs by acylating an essential serine residue in the active site of these proteins.</text>
</comment>
<accession>A0A1L8TN75</accession>
<evidence type="ECO:0000256" key="12">
    <source>
        <dbReference type="ARBA" id="ARBA00023306"/>
    </source>
</evidence>
<feature type="domain" description="PASTA" evidence="16">
    <location>
        <begin position="616"/>
        <end position="676"/>
    </location>
</feature>
<keyword evidence="10 15" id="KW-0472">Membrane</keyword>
<dbReference type="PANTHER" id="PTHR30627:SF26">
    <property type="entry name" value="PENICILLIN-BINDING PROTEIN 2B"/>
    <property type="match status" value="1"/>
</dbReference>
<dbReference type="GO" id="GO:0005886">
    <property type="term" value="C:plasma membrane"/>
    <property type="evidence" value="ECO:0007669"/>
    <property type="project" value="UniProtKB-SubCell"/>
</dbReference>
<keyword evidence="5 15" id="KW-0812">Transmembrane</keyword>
<reference evidence="17 21" key="2">
    <citation type="submission" date="2020-06" db="EMBL/GenBank/DDBJ databases">
        <title>Crossreactivity between MHC class I-restricted antigens from cancer cells and an enterococcal bacteriophage.</title>
        <authorList>
            <person name="Fluckiger A."/>
            <person name="Daillere R."/>
            <person name="Sassi M."/>
            <person name="Cattoir V."/>
            <person name="Kroemer G."/>
            <person name="Zitvogel L."/>
        </authorList>
    </citation>
    <scope>NUCLEOTIDE SEQUENCE [LARGE SCALE GENOMIC DNA]</scope>
    <source>
        <strain evidence="17 21">EG4</strain>
    </source>
</reference>
<comment type="subcellular location">
    <subcellularLocation>
        <location evidence="1">Cell membrane</location>
        <topology evidence="1">Single-pass membrane protein</topology>
    </subcellularLocation>
</comment>
<dbReference type="CDD" id="cd06575">
    <property type="entry name" value="PASTA_Pbp2x-like_2"/>
    <property type="match status" value="1"/>
</dbReference>